<evidence type="ECO:0000313" key="1">
    <source>
        <dbReference type="EMBL" id="EGQ26628.1"/>
    </source>
</evidence>
<comment type="caution">
    <text evidence="1">The sequence shown here is derived from an EMBL/GenBank/DDBJ whole genome shotgun (WGS) entry which is preliminary data.</text>
</comment>
<dbReference type="HOGENOM" id="CLU_3189193_0_0_9"/>
<dbReference type="AlphaFoldDB" id="F9DR85"/>
<organism evidence="1 2">
    <name type="scientific">Sporosarcina newyorkensis 2681</name>
    <dbReference type="NCBI Taxonomy" id="1027292"/>
    <lineage>
        <taxon>Bacteria</taxon>
        <taxon>Bacillati</taxon>
        <taxon>Bacillota</taxon>
        <taxon>Bacilli</taxon>
        <taxon>Bacillales</taxon>
        <taxon>Caryophanaceae</taxon>
        <taxon>Sporosarcina</taxon>
    </lineage>
</organism>
<gene>
    <name evidence="1" type="ORF">HMPREF9372_1315</name>
</gene>
<accession>F9DR85</accession>
<evidence type="ECO:0000313" key="2">
    <source>
        <dbReference type="Proteomes" id="UP000005316"/>
    </source>
</evidence>
<proteinExistence type="predicted"/>
<sequence length="46" mass="4867">MSAGSMVMSAHEGFMSVESRGMSEEGKGTPCYKHIKTAPAISGSRF</sequence>
<dbReference type="EMBL" id="AFPZ01000036">
    <property type="protein sequence ID" value="EGQ26628.1"/>
    <property type="molecule type" value="Genomic_DNA"/>
</dbReference>
<reference evidence="1 2" key="1">
    <citation type="submission" date="2011-04" db="EMBL/GenBank/DDBJ databases">
        <authorList>
            <person name="Muzny D."/>
            <person name="Qin X."/>
            <person name="Deng J."/>
            <person name="Jiang H."/>
            <person name="Liu Y."/>
            <person name="Qu J."/>
            <person name="Song X.-Z."/>
            <person name="Zhang L."/>
            <person name="Thornton R."/>
            <person name="Coyle M."/>
            <person name="Francisco L."/>
            <person name="Jackson L."/>
            <person name="Javaid M."/>
            <person name="Korchina V."/>
            <person name="Kovar C."/>
            <person name="Mata R."/>
            <person name="Mathew T."/>
            <person name="Ngo R."/>
            <person name="Nguyen L."/>
            <person name="Nguyen N."/>
            <person name="Okwuonu G."/>
            <person name="Ongeri F."/>
            <person name="Pham C."/>
            <person name="Simmons D."/>
            <person name="Wilczek-Boney K."/>
            <person name="Hale W."/>
            <person name="Jakkamsetti A."/>
            <person name="Pham P."/>
            <person name="Ruth R."/>
            <person name="San Lucas F."/>
            <person name="Warren J."/>
            <person name="Zhang J."/>
            <person name="Zhao Z."/>
            <person name="Zhou C."/>
            <person name="Zhu D."/>
            <person name="Lee S."/>
            <person name="Bess C."/>
            <person name="Blankenburg K."/>
            <person name="Forbes L."/>
            <person name="Fu Q."/>
            <person name="Gubbala S."/>
            <person name="Hirani K."/>
            <person name="Jayaseelan J.C."/>
            <person name="Lara F."/>
            <person name="Munidasa M."/>
            <person name="Palculict T."/>
            <person name="Patil S."/>
            <person name="Pu L.-L."/>
            <person name="Saada N."/>
            <person name="Tang L."/>
            <person name="Weissenberger G."/>
            <person name="Zhu Y."/>
            <person name="Hemphill L."/>
            <person name="Shang Y."/>
            <person name="Youmans B."/>
            <person name="Ayvaz T."/>
            <person name="Ross M."/>
            <person name="Santibanez J."/>
            <person name="Aqrawi P."/>
            <person name="Gross S."/>
            <person name="Joshi V."/>
            <person name="Fowler G."/>
            <person name="Nazareth L."/>
            <person name="Reid J."/>
            <person name="Worley K."/>
            <person name="Petrosino J."/>
            <person name="Highlander S."/>
            <person name="Gibbs R."/>
        </authorList>
    </citation>
    <scope>NUCLEOTIDE SEQUENCE [LARGE SCALE GENOMIC DNA]</scope>
    <source>
        <strain evidence="1 2">2681</strain>
    </source>
</reference>
<name>F9DR85_9BACL</name>
<protein>
    <submittedName>
        <fullName evidence="1">Uncharacterized protein</fullName>
    </submittedName>
</protein>
<dbReference type="Proteomes" id="UP000005316">
    <property type="component" value="Unassembled WGS sequence"/>
</dbReference>